<dbReference type="SUPFAM" id="SSF46785">
    <property type="entry name" value="Winged helix' DNA-binding domain"/>
    <property type="match status" value="1"/>
</dbReference>
<reference evidence="6 7" key="1">
    <citation type="submission" date="2020-02" db="EMBL/GenBank/DDBJ databases">
        <title>Acidophilic actinobacteria isolated from forest soil.</title>
        <authorList>
            <person name="Golinska P."/>
        </authorList>
    </citation>
    <scope>NUCLEOTIDE SEQUENCE [LARGE SCALE GENOMIC DNA]</scope>
    <source>
        <strain evidence="6 7">NL8</strain>
    </source>
</reference>
<keyword evidence="7" id="KW-1185">Reference proteome</keyword>
<gene>
    <name evidence="6" type="ORF">KGQ19_25815</name>
</gene>
<accession>A0ABS5KWE8</accession>
<dbReference type="InterPro" id="IPR011711">
    <property type="entry name" value="GntR_C"/>
</dbReference>
<dbReference type="Proteomes" id="UP000730482">
    <property type="component" value="Unassembled WGS sequence"/>
</dbReference>
<dbReference type="InterPro" id="IPR008920">
    <property type="entry name" value="TF_FadR/GntR_C"/>
</dbReference>
<keyword evidence="1" id="KW-0805">Transcription regulation</keyword>
<organism evidence="6 7">
    <name type="scientific">Catenulispora pinistramenti</name>
    <dbReference type="NCBI Taxonomy" id="2705254"/>
    <lineage>
        <taxon>Bacteria</taxon>
        <taxon>Bacillati</taxon>
        <taxon>Actinomycetota</taxon>
        <taxon>Actinomycetes</taxon>
        <taxon>Catenulisporales</taxon>
        <taxon>Catenulisporaceae</taxon>
        <taxon>Catenulispora</taxon>
    </lineage>
</organism>
<dbReference type="InterPro" id="IPR036390">
    <property type="entry name" value="WH_DNA-bd_sf"/>
</dbReference>
<evidence type="ECO:0000256" key="4">
    <source>
        <dbReference type="SAM" id="MobiDB-lite"/>
    </source>
</evidence>
<dbReference type="Gene3D" id="1.10.10.10">
    <property type="entry name" value="Winged helix-like DNA-binding domain superfamily/Winged helix DNA-binding domain"/>
    <property type="match status" value="1"/>
</dbReference>
<dbReference type="PRINTS" id="PR00035">
    <property type="entry name" value="HTHGNTR"/>
</dbReference>
<feature type="domain" description="HTH gntR-type" evidence="5">
    <location>
        <begin position="30"/>
        <end position="97"/>
    </location>
</feature>
<dbReference type="SMART" id="SM00345">
    <property type="entry name" value="HTH_GNTR"/>
    <property type="match status" value="1"/>
</dbReference>
<protein>
    <submittedName>
        <fullName evidence="6">GntR family transcriptional regulator</fullName>
    </submittedName>
</protein>
<dbReference type="PANTHER" id="PTHR43537:SF24">
    <property type="entry name" value="GLUCONATE OPERON TRANSCRIPTIONAL REPRESSOR"/>
    <property type="match status" value="1"/>
</dbReference>
<evidence type="ECO:0000256" key="1">
    <source>
        <dbReference type="ARBA" id="ARBA00023015"/>
    </source>
</evidence>
<name>A0ABS5KWE8_9ACTN</name>
<evidence type="ECO:0000259" key="5">
    <source>
        <dbReference type="PROSITE" id="PS50949"/>
    </source>
</evidence>
<evidence type="ECO:0000313" key="6">
    <source>
        <dbReference type="EMBL" id="MBS2550290.1"/>
    </source>
</evidence>
<dbReference type="RefSeq" id="WP_212012755.1">
    <property type="nucleotide sequence ID" value="NZ_JAAFYZ010000097.1"/>
</dbReference>
<evidence type="ECO:0000313" key="7">
    <source>
        <dbReference type="Proteomes" id="UP000730482"/>
    </source>
</evidence>
<dbReference type="CDD" id="cd07377">
    <property type="entry name" value="WHTH_GntR"/>
    <property type="match status" value="1"/>
</dbReference>
<dbReference type="EMBL" id="JAAFYZ010000097">
    <property type="protein sequence ID" value="MBS2550290.1"/>
    <property type="molecule type" value="Genomic_DNA"/>
</dbReference>
<dbReference type="Gene3D" id="1.20.120.530">
    <property type="entry name" value="GntR ligand-binding domain-like"/>
    <property type="match status" value="1"/>
</dbReference>
<dbReference type="Pfam" id="PF07729">
    <property type="entry name" value="FCD"/>
    <property type="match status" value="1"/>
</dbReference>
<dbReference type="PROSITE" id="PS50949">
    <property type="entry name" value="HTH_GNTR"/>
    <property type="match status" value="1"/>
</dbReference>
<proteinExistence type="predicted"/>
<sequence length="234" mass="24833">MPASAPSPATGSATASAPGPATGSPPGALPSRTEAVLEAVKYAILTGELKPGQPLVETELAAQFGVSKTPVREALKTLAGTGLVTMSPYKGGSVREIDRAHARHIYDMRQLLEPVAAGRTAASRGDWSAARRALEQADQATDAAERSLANRAFHRQMYLGCGNPLLVRTLDDLRDQTALVSAAAWAKRPTWEREAAEHRAILAAAQSGDSDEVRILMRGHISSFVARNFPEDEA</sequence>
<dbReference type="Pfam" id="PF00392">
    <property type="entry name" value="GntR"/>
    <property type="match status" value="1"/>
</dbReference>
<dbReference type="SMART" id="SM00895">
    <property type="entry name" value="FCD"/>
    <property type="match status" value="1"/>
</dbReference>
<dbReference type="InterPro" id="IPR036388">
    <property type="entry name" value="WH-like_DNA-bd_sf"/>
</dbReference>
<feature type="region of interest" description="Disordered" evidence="4">
    <location>
        <begin position="1"/>
        <end position="30"/>
    </location>
</feature>
<dbReference type="PANTHER" id="PTHR43537">
    <property type="entry name" value="TRANSCRIPTIONAL REGULATOR, GNTR FAMILY"/>
    <property type="match status" value="1"/>
</dbReference>
<evidence type="ECO:0000256" key="2">
    <source>
        <dbReference type="ARBA" id="ARBA00023125"/>
    </source>
</evidence>
<keyword evidence="2" id="KW-0238">DNA-binding</keyword>
<dbReference type="InterPro" id="IPR000524">
    <property type="entry name" value="Tscrpt_reg_HTH_GntR"/>
</dbReference>
<evidence type="ECO:0000256" key="3">
    <source>
        <dbReference type="ARBA" id="ARBA00023163"/>
    </source>
</evidence>
<dbReference type="SUPFAM" id="SSF48008">
    <property type="entry name" value="GntR ligand-binding domain-like"/>
    <property type="match status" value="1"/>
</dbReference>
<comment type="caution">
    <text evidence="6">The sequence shown here is derived from an EMBL/GenBank/DDBJ whole genome shotgun (WGS) entry which is preliminary data.</text>
</comment>
<keyword evidence="3" id="KW-0804">Transcription</keyword>